<dbReference type="PANTHER" id="PTHR13968">
    <property type="entry name" value="HETEROGENEOUS NUCLEAR RIBONUCLEOPROTEIN"/>
    <property type="match status" value="1"/>
</dbReference>
<dbReference type="InterPro" id="IPR000504">
    <property type="entry name" value="RRM_dom"/>
</dbReference>
<feature type="compositionally biased region" description="Low complexity" evidence="3">
    <location>
        <begin position="333"/>
        <end position="346"/>
    </location>
</feature>
<gene>
    <name evidence="5" type="ORF">TR151354</name>
</gene>
<dbReference type="PANTHER" id="PTHR13968:SF26">
    <property type="entry name" value="RRM DOMAIN-CONTAINING PROTEIN"/>
    <property type="match status" value="1"/>
</dbReference>
<dbReference type="InterPro" id="IPR012677">
    <property type="entry name" value="Nucleotide-bd_a/b_plait_sf"/>
</dbReference>
<feature type="non-terminal residue" evidence="5">
    <location>
        <position position="1"/>
    </location>
</feature>
<feature type="compositionally biased region" description="Low complexity" evidence="3">
    <location>
        <begin position="243"/>
        <end position="256"/>
    </location>
</feature>
<dbReference type="Gene3D" id="3.30.70.330">
    <property type="match status" value="1"/>
</dbReference>
<dbReference type="SMART" id="SM00360">
    <property type="entry name" value="RRM"/>
    <property type="match status" value="1"/>
</dbReference>
<dbReference type="PROSITE" id="PS00028">
    <property type="entry name" value="ZINC_FINGER_C2H2_1"/>
    <property type="match status" value="1"/>
</dbReference>
<dbReference type="InterPro" id="IPR013087">
    <property type="entry name" value="Znf_C2H2_type"/>
</dbReference>
<feature type="region of interest" description="Disordered" evidence="3">
    <location>
        <begin position="364"/>
        <end position="398"/>
    </location>
</feature>
<sequence>LGTRDPMTFILNRPVFVCCACCRLLQLQSALRMIGVSNITNRTDPNSLRSRVFVGNLNTLHMQKPQLEAIFSKFGAIIGISVHKGYAFIQYANEAHARAAVKAEDMNTYYGMKLDVTIASEPKNRKRGRPAATQNACTSAQNFLDLALQAQALAAVGGQFSHLGFSNNTAPPLSLAASQYPAAAAAAAAAAANLTGLIPAMNVMNSGVPPLLGQASIGGGGGGAQKSPSGIGYKSLMPNPHRGSGLNSLSASSSSAKRTRLETGSSGGGGGGSANSSGLPAGAAAARSANLVSLVTPKQDPFPPTTRANPRTSAIAASPPSLSLTSRLQSAISRSNTASNSHSNNSTQKYTHGIAAKFSDMKVGGGQEADRRQNSNGSAHSAGAEPQQQGQQQQQRKQRCHPYSEDILICGQCRQLFESVDVLIAHKMAGCSINKENGLTCRCKRNGEPDCLDCAYCGDTFSSAWELVSHCHTEHSLTIYAIPSQPPSPSSSSSSTAAASEAARPTSPKRQHVSIASKDLQRGRGCGSSVGHGASVFSRPATVSSPLHQPAKTEEHTEEEEEEYDFEANTPQADVCEEEEVAVSEADGPTRLRGAASEVDEQDSNQAAESEAPVLEQDSLVEEEEDANEEEDEEAQEHEAEQQSKQVEAEFSKTDGAVEDSVKGGAELLKSTAVDDAMAGKVRPDRQRTSFRRERRGSEHGRNETCTDDDEGEEYAGDRSG</sequence>
<evidence type="ECO:0000313" key="5">
    <source>
        <dbReference type="EMBL" id="JAP60963.1"/>
    </source>
</evidence>
<name>A0A0V0J5R9_SCHSO</name>
<feature type="compositionally biased region" description="Basic and acidic residues" evidence="3">
    <location>
        <begin position="682"/>
        <end position="705"/>
    </location>
</feature>
<reference evidence="5" key="1">
    <citation type="submission" date="2016-01" db="EMBL/GenBank/DDBJ databases">
        <title>Reference transcriptome for the parasite Schistocephalus solidus: insights into the molecular evolution of parasitism.</title>
        <authorList>
            <person name="Hebert F.O."/>
            <person name="Grambauer S."/>
            <person name="Barber I."/>
            <person name="Landry C.R."/>
            <person name="Aubin-Horth N."/>
        </authorList>
    </citation>
    <scope>NUCLEOTIDE SEQUENCE</scope>
</reference>
<dbReference type="InterPro" id="IPR051186">
    <property type="entry name" value="RRM_HNRPC/RALY_subfam"/>
</dbReference>
<protein>
    <recommendedName>
        <fullName evidence="4">RRM domain-containing protein</fullName>
    </recommendedName>
</protein>
<feature type="region of interest" description="Disordered" evidence="3">
    <location>
        <begin position="482"/>
        <end position="721"/>
    </location>
</feature>
<keyword evidence="1 2" id="KW-0694">RNA-binding</keyword>
<dbReference type="Pfam" id="PF00076">
    <property type="entry name" value="RRM_1"/>
    <property type="match status" value="1"/>
</dbReference>
<dbReference type="EMBL" id="GEEE01002262">
    <property type="protein sequence ID" value="JAP60963.1"/>
    <property type="molecule type" value="Transcribed_RNA"/>
</dbReference>
<dbReference type="SUPFAM" id="SSF54928">
    <property type="entry name" value="RNA-binding domain, RBD"/>
    <property type="match status" value="1"/>
</dbReference>
<evidence type="ECO:0000259" key="4">
    <source>
        <dbReference type="PROSITE" id="PS50102"/>
    </source>
</evidence>
<feature type="region of interest" description="Disordered" evidence="3">
    <location>
        <begin position="295"/>
        <end position="348"/>
    </location>
</feature>
<feature type="region of interest" description="Disordered" evidence="3">
    <location>
        <begin position="218"/>
        <end position="281"/>
    </location>
</feature>
<proteinExistence type="predicted"/>
<evidence type="ECO:0000256" key="1">
    <source>
        <dbReference type="ARBA" id="ARBA00022884"/>
    </source>
</evidence>
<feature type="domain" description="RRM" evidence="4">
    <location>
        <begin position="50"/>
        <end position="121"/>
    </location>
</feature>
<feature type="compositionally biased region" description="Basic and acidic residues" evidence="3">
    <location>
        <begin position="637"/>
        <end position="653"/>
    </location>
</feature>
<evidence type="ECO:0000256" key="2">
    <source>
        <dbReference type="PROSITE-ProRule" id="PRU00176"/>
    </source>
</evidence>
<feature type="compositionally biased region" description="Acidic residues" evidence="3">
    <location>
        <begin position="556"/>
        <end position="566"/>
    </location>
</feature>
<dbReference type="GO" id="GO:0003723">
    <property type="term" value="F:RNA binding"/>
    <property type="evidence" value="ECO:0007669"/>
    <property type="project" value="UniProtKB-UniRule"/>
</dbReference>
<evidence type="ECO:0000256" key="3">
    <source>
        <dbReference type="SAM" id="MobiDB-lite"/>
    </source>
</evidence>
<feature type="compositionally biased region" description="Low complexity" evidence="3">
    <location>
        <begin position="312"/>
        <end position="326"/>
    </location>
</feature>
<feature type="compositionally biased region" description="Acidic residues" evidence="3">
    <location>
        <begin position="706"/>
        <end position="715"/>
    </location>
</feature>
<dbReference type="GO" id="GO:0005634">
    <property type="term" value="C:nucleus"/>
    <property type="evidence" value="ECO:0007669"/>
    <property type="project" value="TreeGrafter"/>
</dbReference>
<dbReference type="PROSITE" id="PS50102">
    <property type="entry name" value="RRM"/>
    <property type="match status" value="1"/>
</dbReference>
<feature type="compositionally biased region" description="Acidic residues" evidence="3">
    <location>
        <begin position="619"/>
        <end position="636"/>
    </location>
</feature>
<feature type="compositionally biased region" description="Low complexity" evidence="3">
    <location>
        <begin position="490"/>
        <end position="506"/>
    </location>
</feature>
<dbReference type="AlphaFoldDB" id="A0A0V0J5R9"/>
<accession>A0A0V0J5R9</accession>
<dbReference type="InterPro" id="IPR035979">
    <property type="entry name" value="RBD_domain_sf"/>
</dbReference>
<organism evidence="5">
    <name type="scientific">Schistocephalus solidus</name>
    <name type="common">Tapeworm</name>
    <dbReference type="NCBI Taxonomy" id="70667"/>
    <lineage>
        <taxon>Eukaryota</taxon>
        <taxon>Metazoa</taxon>
        <taxon>Spiralia</taxon>
        <taxon>Lophotrochozoa</taxon>
        <taxon>Platyhelminthes</taxon>
        <taxon>Cestoda</taxon>
        <taxon>Eucestoda</taxon>
        <taxon>Diphyllobothriidea</taxon>
        <taxon>Diphyllobothriidae</taxon>
        <taxon>Schistocephalus</taxon>
    </lineage>
</organism>